<dbReference type="AlphaFoldDB" id="A0A835J7P6"/>
<sequence length="93" mass="10792">MRARHTAPDRGFKSFATRYQNERGNITIRKHVEFSRSTGCDKMFSLDNEEKKSSYHAATPIFMQSRLAATKKQLSPISYAMHFKNPLQERTLP</sequence>
<comment type="caution">
    <text evidence="1">The sequence shown here is derived from an EMBL/GenBank/DDBJ whole genome shotgun (WGS) entry which is preliminary data.</text>
</comment>
<name>A0A835J7P6_9ROSI</name>
<proteinExistence type="predicted"/>
<organism evidence="1 2">
    <name type="scientific">Salix dunnii</name>
    <dbReference type="NCBI Taxonomy" id="1413687"/>
    <lineage>
        <taxon>Eukaryota</taxon>
        <taxon>Viridiplantae</taxon>
        <taxon>Streptophyta</taxon>
        <taxon>Embryophyta</taxon>
        <taxon>Tracheophyta</taxon>
        <taxon>Spermatophyta</taxon>
        <taxon>Magnoliopsida</taxon>
        <taxon>eudicotyledons</taxon>
        <taxon>Gunneridae</taxon>
        <taxon>Pentapetalae</taxon>
        <taxon>rosids</taxon>
        <taxon>fabids</taxon>
        <taxon>Malpighiales</taxon>
        <taxon>Salicaceae</taxon>
        <taxon>Saliceae</taxon>
        <taxon>Salix</taxon>
    </lineage>
</organism>
<reference evidence="1 2" key="1">
    <citation type="submission" date="2020-10" db="EMBL/GenBank/DDBJ databases">
        <title>Plant Genome Project.</title>
        <authorList>
            <person name="Zhang R.-G."/>
        </authorList>
    </citation>
    <scope>NUCLEOTIDE SEQUENCE [LARGE SCALE GENOMIC DNA]</scope>
    <source>
        <strain evidence="1">FAFU-HL-1</strain>
        <tissue evidence="1">Leaf</tissue>
    </source>
</reference>
<keyword evidence="2" id="KW-1185">Reference proteome</keyword>
<accession>A0A835J7P6</accession>
<evidence type="ECO:0000313" key="1">
    <source>
        <dbReference type="EMBL" id="KAF9664572.1"/>
    </source>
</evidence>
<protein>
    <submittedName>
        <fullName evidence="1">Uncharacterized protein</fullName>
    </submittedName>
</protein>
<evidence type="ECO:0000313" key="2">
    <source>
        <dbReference type="Proteomes" id="UP000657918"/>
    </source>
</evidence>
<dbReference type="EMBL" id="JADGMS010000016">
    <property type="protein sequence ID" value="KAF9664572.1"/>
    <property type="molecule type" value="Genomic_DNA"/>
</dbReference>
<gene>
    <name evidence="1" type="ORF">SADUNF_Sadunf16G0032500</name>
</gene>
<dbReference type="Proteomes" id="UP000657918">
    <property type="component" value="Chromosome 16"/>
</dbReference>